<evidence type="ECO:0000313" key="1">
    <source>
        <dbReference type="EMBL" id="KIJ26109.1"/>
    </source>
</evidence>
<name>A0A0C9TWA7_SPHS4</name>
<dbReference type="HOGENOM" id="CLU_1001738_0_0_1"/>
<reference evidence="1 2" key="1">
    <citation type="submission" date="2014-06" db="EMBL/GenBank/DDBJ databases">
        <title>Evolutionary Origins and Diversification of the Mycorrhizal Mutualists.</title>
        <authorList>
            <consortium name="DOE Joint Genome Institute"/>
            <consortium name="Mycorrhizal Genomics Consortium"/>
            <person name="Kohler A."/>
            <person name="Kuo A."/>
            <person name="Nagy L.G."/>
            <person name="Floudas D."/>
            <person name="Copeland A."/>
            <person name="Barry K.W."/>
            <person name="Cichocki N."/>
            <person name="Veneault-Fourrey C."/>
            <person name="LaButti K."/>
            <person name="Lindquist E.A."/>
            <person name="Lipzen A."/>
            <person name="Lundell T."/>
            <person name="Morin E."/>
            <person name="Murat C."/>
            <person name="Riley R."/>
            <person name="Ohm R."/>
            <person name="Sun H."/>
            <person name="Tunlid A."/>
            <person name="Henrissat B."/>
            <person name="Grigoriev I.V."/>
            <person name="Hibbett D.S."/>
            <person name="Martin F."/>
        </authorList>
    </citation>
    <scope>NUCLEOTIDE SEQUENCE [LARGE SCALE GENOMIC DNA]</scope>
    <source>
        <strain evidence="1 2">SS14</strain>
    </source>
</reference>
<gene>
    <name evidence="1" type="ORF">M422DRAFT_272849</name>
</gene>
<dbReference type="EMBL" id="KN837383">
    <property type="protein sequence ID" value="KIJ26109.1"/>
    <property type="molecule type" value="Genomic_DNA"/>
</dbReference>
<dbReference type="AlphaFoldDB" id="A0A0C9TWA7"/>
<keyword evidence="2" id="KW-1185">Reference proteome</keyword>
<organism evidence="1 2">
    <name type="scientific">Sphaerobolus stellatus (strain SS14)</name>
    <dbReference type="NCBI Taxonomy" id="990650"/>
    <lineage>
        <taxon>Eukaryota</taxon>
        <taxon>Fungi</taxon>
        <taxon>Dikarya</taxon>
        <taxon>Basidiomycota</taxon>
        <taxon>Agaricomycotina</taxon>
        <taxon>Agaricomycetes</taxon>
        <taxon>Phallomycetidae</taxon>
        <taxon>Geastrales</taxon>
        <taxon>Sphaerobolaceae</taxon>
        <taxon>Sphaerobolus</taxon>
    </lineage>
</organism>
<dbReference type="Proteomes" id="UP000054279">
    <property type="component" value="Unassembled WGS sequence"/>
</dbReference>
<proteinExistence type="predicted"/>
<evidence type="ECO:0000313" key="2">
    <source>
        <dbReference type="Proteomes" id="UP000054279"/>
    </source>
</evidence>
<sequence>MSRVLCSNGPTYPTCHTKSAVRFDRNATVFEHATSASVPLDDWAMNHPHIHNLFAALELSHVSFIRRSIARSQRILWRKMYFTPDMMFAVFCAELAVVELVVQLVLFGQDGQDRLIDRVIEAACQFIRQNATRISKLFVLGGHPLMEMFLTTPFLELRTGILEFDGNVAVETTRGKARCNDILPLGVNSLWNNMTALDLDFNNRDALKWSDFITILSLNPTLETIIAAIPRSEGHWYEVPILPLLSRQKKNLSVDTPRFEGVPPGYIRTWNSEHQNQY</sequence>
<protein>
    <submittedName>
        <fullName evidence="1">Uncharacterized protein</fullName>
    </submittedName>
</protein>
<accession>A0A0C9TWA7</accession>